<dbReference type="GO" id="GO:0016051">
    <property type="term" value="P:carbohydrate biosynthetic process"/>
    <property type="evidence" value="ECO:0007669"/>
    <property type="project" value="InterPro"/>
</dbReference>
<evidence type="ECO:0000256" key="8">
    <source>
        <dbReference type="ARBA" id="ARBA00023180"/>
    </source>
</evidence>
<evidence type="ECO:0000256" key="6">
    <source>
        <dbReference type="ARBA" id="ARBA00023034"/>
    </source>
</evidence>
<evidence type="ECO:0000256" key="5">
    <source>
        <dbReference type="ARBA" id="ARBA00022989"/>
    </source>
</evidence>
<keyword evidence="5 9" id="KW-1133">Transmembrane helix</keyword>
<evidence type="ECO:0000256" key="3">
    <source>
        <dbReference type="ARBA" id="ARBA00022679"/>
    </source>
</evidence>
<keyword evidence="7 9" id="KW-0472">Membrane</keyword>
<keyword evidence="9" id="KW-0735">Signal-anchor</keyword>
<dbReference type="EMBL" id="CAJVCH010330309">
    <property type="protein sequence ID" value="CAG7786963.1"/>
    <property type="molecule type" value="Genomic_DNA"/>
</dbReference>
<dbReference type="EC" id="2.8.2.-" evidence="9"/>
<keyword evidence="9" id="KW-0119">Carbohydrate metabolism</keyword>
<comment type="subcellular location">
    <subcellularLocation>
        <location evidence="1 9">Golgi apparatus membrane</location>
        <topology evidence="1 9">Single-pass type II membrane protein</topology>
    </subcellularLocation>
</comment>
<sequence>MFTPIRRFDIKSLLWILFVLLLIFTLLAFFTTHSPRWFIPGFSRTNPETTRMFSLCEQFPRHERINWNYLYYYKDRSSRKSLIWCKVPKAGSTTLTRMFLRLAGARKFNSSDKIHRMLRDFYPKLADKLMQRRMKTTFKFLVVRDPFERILSAYRDKLEDYARDLQFRDGYYYETYGKSMVGTPVDNSTVREPTWTEFVNYLIQTPMKKYDEHWMPITRLCSPCNIHFDAIVRMEKFDEGIKQPLQEVGIDFQIGWAHKTGTSHKDVVDSYFRNLTSSQVHRLYQKYKKDFILFGYSPHKYFYLANSTSGNYSNISTPTVSTG</sequence>
<dbReference type="AlphaFoldDB" id="A0A8J2L3E3"/>
<keyword evidence="8 9" id="KW-0325">Glycoprotein</keyword>
<evidence type="ECO:0000256" key="7">
    <source>
        <dbReference type="ARBA" id="ARBA00023136"/>
    </source>
</evidence>
<dbReference type="Proteomes" id="UP000708208">
    <property type="component" value="Unassembled WGS sequence"/>
</dbReference>
<name>A0A8J2L3E3_9HEXA</name>
<keyword evidence="11" id="KW-1185">Reference proteome</keyword>
<keyword evidence="4 9" id="KW-0812">Transmembrane</keyword>
<dbReference type="InterPro" id="IPR005331">
    <property type="entry name" value="Sulfotransferase"/>
</dbReference>
<dbReference type="PANTHER" id="PTHR12137:SF54">
    <property type="entry name" value="CARBOHYDRATE SULFOTRANSFERASE"/>
    <property type="match status" value="1"/>
</dbReference>
<protein>
    <recommendedName>
        <fullName evidence="9">Carbohydrate sulfotransferase</fullName>
        <ecNumber evidence="9">2.8.2.-</ecNumber>
    </recommendedName>
</protein>
<dbReference type="OrthoDB" id="2019940at2759"/>
<dbReference type="InterPro" id="IPR018011">
    <property type="entry name" value="Carb_sulfotrans_8-10"/>
</dbReference>
<feature type="transmembrane region" description="Helical" evidence="9">
    <location>
        <begin position="12"/>
        <end position="30"/>
    </location>
</feature>
<evidence type="ECO:0000256" key="1">
    <source>
        <dbReference type="ARBA" id="ARBA00004323"/>
    </source>
</evidence>
<evidence type="ECO:0000256" key="4">
    <source>
        <dbReference type="ARBA" id="ARBA00022692"/>
    </source>
</evidence>
<evidence type="ECO:0000256" key="9">
    <source>
        <dbReference type="RuleBase" id="RU364020"/>
    </source>
</evidence>
<keyword evidence="6 9" id="KW-0333">Golgi apparatus</keyword>
<evidence type="ECO:0000256" key="2">
    <source>
        <dbReference type="ARBA" id="ARBA00006339"/>
    </source>
</evidence>
<evidence type="ECO:0000313" key="10">
    <source>
        <dbReference type="EMBL" id="CAG7786963.1"/>
    </source>
</evidence>
<accession>A0A8J2L3E3</accession>
<dbReference type="Pfam" id="PF03567">
    <property type="entry name" value="Sulfotransfer_2"/>
    <property type="match status" value="1"/>
</dbReference>
<proteinExistence type="inferred from homology"/>
<dbReference type="GO" id="GO:0008146">
    <property type="term" value="F:sulfotransferase activity"/>
    <property type="evidence" value="ECO:0007669"/>
    <property type="project" value="InterPro"/>
</dbReference>
<comment type="caution">
    <text evidence="10">The sequence shown here is derived from an EMBL/GenBank/DDBJ whole genome shotgun (WGS) entry which is preliminary data.</text>
</comment>
<evidence type="ECO:0000313" key="11">
    <source>
        <dbReference type="Proteomes" id="UP000708208"/>
    </source>
</evidence>
<dbReference type="PANTHER" id="PTHR12137">
    <property type="entry name" value="CARBOHYDRATE SULFOTRANSFERASE"/>
    <property type="match status" value="1"/>
</dbReference>
<organism evidence="10 11">
    <name type="scientific">Allacma fusca</name>
    <dbReference type="NCBI Taxonomy" id="39272"/>
    <lineage>
        <taxon>Eukaryota</taxon>
        <taxon>Metazoa</taxon>
        <taxon>Ecdysozoa</taxon>
        <taxon>Arthropoda</taxon>
        <taxon>Hexapoda</taxon>
        <taxon>Collembola</taxon>
        <taxon>Symphypleona</taxon>
        <taxon>Sminthuridae</taxon>
        <taxon>Allacma</taxon>
    </lineage>
</organism>
<keyword evidence="3 9" id="KW-0808">Transferase</keyword>
<dbReference type="GO" id="GO:0000139">
    <property type="term" value="C:Golgi membrane"/>
    <property type="evidence" value="ECO:0007669"/>
    <property type="project" value="UniProtKB-SubCell"/>
</dbReference>
<gene>
    <name evidence="10" type="ORF">AFUS01_LOCUS25508</name>
</gene>
<reference evidence="10" key="1">
    <citation type="submission" date="2021-06" db="EMBL/GenBank/DDBJ databases">
        <authorList>
            <person name="Hodson N. C."/>
            <person name="Mongue J. A."/>
            <person name="Jaron S. K."/>
        </authorList>
    </citation>
    <scope>NUCLEOTIDE SEQUENCE</scope>
</reference>
<comment type="similarity">
    <text evidence="2 9">Belongs to the sulfotransferase 2 family.</text>
</comment>